<evidence type="ECO:0000313" key="2">
    <source>
        <dbReference type="Proteomes" id="UP000054516"/>
    </source>
</evidence>
<reference evidence="1" key="1">
    <citation type="submission" date="2016-03" db="EMBL/GenBank/DDBJ databases">
        <title>Draft genome sequence of Rosellinia necatrix.</title>
        <authorList>
            <person name="Kanematsu S."/>
        </authorList>
    </citation>
    <scope>NUCLEOTIDE SEQUENCE [LARGE SCALE GENOMIC DNA]</scope>
    <source>
        <strain evidence="1">W97</strain>
    </source>
</reference>
<protein>
    <submittedName>
        <fullName evidence="1">Uncharacterized protein</fullName>
    </submittedName>
</protein>
<sequence length="75" mass="8230">MFCHQTATSSDGMACILKHKRMHMRSPGRLASGPQYDNEFASIFHFLSDITPEQQIDAIVVATSYAVPDIATLGC</sequence>
<dbReference type="AlphaFoldDB" id="A0A1S8A852"/>
<gene>
    <name evidence="1" type="ORF">SAMD00023353_2400060</name>
</gene>
<accession>A0A1S8A852</accession>
<proteinExistence type="predicted"/>
<name>A0A1S8A852_ROSNE</name>
<evidence type="ECO:0000313" key="1">
    <source>
        <dbReference type="EMBL" id="GAW26189.1"/>
    </source>
</evidence>
<dbReference type="Proteomes" id="UP000054516">
    <property type="component" value="Unassembled WGS sequence"/>
</dbReference>
<keyword evidence="2" id="KW-1185">Reference proteome</keyword>
<organism evidence="1">
    <name type="scientific">Rosellinia necatrix</name>
    <name type="common">White root-rot fungus</name>
    <dbReference type="NCBI Taxonomy" id="77044"/>
    <lineage>
        <taxon>Eukaryota</taxon>
        <taxon>Fungi</taxon>
        <taxon>Dikarya</taxon>
        <taxon>Ascomycota</taxon>
        <taxon>Pezizomycotina</taxon>
        <taxon>Sordariomycetes</taxon>
        <taxon>Xylariomycetidae</taxon>
        <taxon>Xylariales</taxon>
        <taxon>Xylariaceae</taxon>
        <taxon>Rosellinia</taxon>
    </lineage>
</organism>
<dbReference type="EMBL" id="DF977469">
    <property type="protein sequence ID" value="GAW26189.1"/>
    <property type="molecule type" value="Genomic_DNA"/>
</dbReference>